<dbReference type="Proteomes" id="UP000675881">
    <property type="component" value="Chromosome 3"/>
</dbReference>
<proteinExistence type="predicted"/>
<dbReference type="Gene3D" id="1.10.10.60">
    <property type="entry name" value="Homeodomain-like"/>
    <property type="match status" value="1"/>
</dbReference>
<evidence type="ECO:0000313" key="4">
    <source>
        <dbReference type="Proteomes" id="UP000675881"/>
    </source>
</evidence>
<evidence type="ECO:0000259" key="2">
    <source>
        <dbReference type="Pfam" id="PF13837"/>
    </source>
</evidence>
<dbReference type="PANTHER" id="PTHR47595:SF1">
    <property type="entry name" value="MYB_SANT-LIKE DNA-BINDING DOMAIN-CONTAINING PROTEIN"/>
    <property type="match status" value="1"/>
</dbReference>
<feature type="domain" description="Myb/SANT-like DNA-binding" evidence="2">
    <location>
        <begin position="25"/>
        <end position="93"/>
    </location>
</feature>
<protein>
    <submittedName>
        <fullName evidence="3">(salmon louse) hypothetical protein</fullName>
    </submittedName>
</protein>
<dbReference type="EMBL" id="HG994582">
    <property type="protein sequence ID" value="CAF2907469.1"/>
    <property type="molecule type" value="Genomic_DNA"/>
</dbReference>
<sequence>MNNLLGSKFLSSEVLTVSDKRCRNPNWTDHEIVRFLEILQEEDTMKDLMAQRNKQVFCYVAQRLCSEGANKTWDQCRIKLKNLKSQYRYVKDRVPNLDILDLEDEKVVKKLILDCQGRGISSASIKHLKYLKKFICKQNLLEEGDETISYYGTTSVTPTIIEDDPISSSPSSPKDTSNGTDNADEDTFFSEPKTKKRKCDSNSMSSVQGEIQNAYRFIENFNKDMMEQFMEQQRKSQSSFLRWEQERFRLEQQAMERWRQEARDHEKTALWHVLSCNDSV</sequence>
<dbReference type="AlphaFoldDB" id="A0A7R8H7S4"/>
<dbReference type="OrthoDB" id="7554445at2759"/>
<evidence type="ECO:0000313" key="3">
    <source>
        <dbReference type="EMBL" id="CAF2907469.1"/>
    </source>
</evidence>
<dbReference type="FunFam" id="1.10.10.60:FF:000032">
    <property type="entry name" value="Zinc finger and SCAN domain-containing 20"/>
    <property type="match status" value="1"/>
</dbReference>
<gene>
    <name evidence="3" type="ORF">LSAA_7083</name>
</gene>
<dbReference type="PANTHER" id="PTHR47595">
    <property type="entry name" value="HEAT SHOCK 70 KDA PROTEIN 14"/>
    <property type="match status" value="1"/>
</dbReference>
<organism evidence="3 4">
    <name type="scientific">Lepeophtheirus salmonis</name>
    <name type="common">Salmon louse</name>
    <name type="synonym">Caligus salmonis</name>
    <dbReference type="NCBI Taxonomy" id="72036"/>
    <lineage>
        <taxon>Eukaryota</taxon>
        <taxon>Metazoa</taxon>
        <taxon>Ecdysozoa</taxon>
        <taxon>Arthropoda</taxon>
        <taxon>Crustacea</taxon>
        <taxon>Multicrustacea</taxon>
        <taxon>Hexanauplia</taxon>
        <taxon>Copepoda</taxon>
        <taxon>Siphonostomatoida</taxon>
        <taxon>Caligidae</taxon>
        <taxon>Lepeophtheirus</taxon>
    </lineage>
</organism>
<accession>A0A7R8H7S4</accession>
<dbReference type="InterPro" id="IPR044822">
    <property type="entry name" value="Myb_DNA-bind_4"/>
</dbReference>
<feature type="compositionally biased region" description="Low complexity" evidence="1">
    <location>
        <begin position="166"/>
        <end position="177"/>
    </location>
</feature>
<reference evidence="3" key="1">
    <citation type="submission" date="2021-02" db="EMBL/GenBank/DDBJ databases">
        <authorList>
            <person name="Bekaert M."/>
        </authorList>
    </citation>
    <scope>NUCLEOTIDE SEQUENCE</scope>
    <source>
        <strain evidence="3">IoA-00</strain>
    </source>
</reference>
<feature type="region of interest" description="Disordered" evidence="1">
    <location>
        <begin position="159"/>
        <end position="205"/>
    </location>
</feature>
<dbReference type="Pfam" id="PF13837">
    <property type="entry name" value="Myb_DNA-bind_4"/>
    <property type="match status" value="1"/>
</dbReference>
<evidence type="ECO:0000256" key="1">
    <source>
        <dbReference type="SAM" id="MobiDB-lite"/>
    </source>
</evidence>
<name>A0A7R8H7S4_LEPSM</name>
<keyword evidence="4" id="KW-1185">Reference proteome</keyword>